<proteinExistence type="predicted"/>
<dbReference type="AlphaFoldDB" id="A0A8B6DQP6"/>
<keyword evidence="3" id="KW-1185">Reference proteome</keyword>
<sequence length="154" mass="16848">MAIASQSQLSIDRKVNGDSLPWPSDDRAHPEERSQSLICFTLDSVCGKNIIKRNSNATDILDGLTCYVCGLGDEGSPAKHLSDCTDVQKCQPGEFCYLEHIYDLKKGTDYFVGGCRASDSSACDKQEQKRHVSAKGHNIPVFSEGYVIKLAGMN</sequence>
<dbReference type="EMBL" id="UYJE01003850">
    <property type="protein sequence ID" value="VDI22910.1"/>
    <property type="molecule type" value="Genomic_DNA"/>
</dbReference>
<dbReference type="Proteomes" id="UP000596742">
    <property type="component" value="Unassembled WGS sequence"/>
</dbReference>
<comment type="caution">
    <text evidence="2">The sequence shown here is derived from an EMBL/GenBank/DDBJ whole genome shotgun (WGS) entry which is preliminary data.</text>
</comment>
<accession>A0A8B6DQP6</accession>
<evidence type="ECO:0000313" key="3">
    <source>
        <dbReference type="Proteomes" id="UP000596742"/>
    </source>
</evidence>
<reference evidence="2" key="1">
    <citation type="submission" date="2018-11" db="EMBL/GenBank/DDBJ databases">
        <authorList>
            <person name="Alioto T."/>
            <person name="Alioto T."/>
        </authorList>
    </citation>
    <scope>NUCLEOTIDE SEQUENCE</scope>
</reference>
<evidence type="ECO:0000313" key="2">
    <source>
        <dbReference type="EMBL" id="VDI22910.1"/>
    </source>
</evidence>
<organism evidence="2 3">
    <name type="scientific">Mytilus galloprovincialis</name>
    <name type="common">Mediterranean mussel</name>
    <dbReference type="NCBI Taxonomy" id="29158"/>
    <lineage>
        <taxon>Eukaryota</taxon>
        <taxon>Metazoa</taxon>
        <taxon>Spiralia</taxon>
        <taxon>Lophotrochozoa</taxon>
        <taxon>Mollusca</taxon>
        <taxon>Bivalvia</taxon>
        <taxon>Autobranchia</taxon>
        <taxon>Pteriomorphia</taxon>
        <taxon>Mytilida</taxon>
        <taxon>Mytiloidea</taxon>
        <taxon>Mytilidae</taxon>
        <taxon>Mytilinae</taxon>
        <taxon>Mytilus</taxon>
    </lineage>
</organism>
<dbReference type="OrthoDB" id="6093375at2759"/>
<name>A0A8B6DQP6_MYTGA</name>
<gene>
    <name evidence="2" type="ORF">MGAL_10B076642</name>
</gene>
<protein>
    <submittedName>
        <fullName evidence="2">Uncharacterized protein</fullName>
    </submittedName>
</protein>
<evidence type="ECO:0000256" key="1">
    <source>
        <dbReference type="SAM" id="MobiDB-lite"/>
    </source>
</evidence>
<feature type="region of interest" description="Disordered" evidence="1">
    <location>
        <begin position="1"/>
        <end position="29"/>
    </location>
</feature>
<feature type="compositionally biased region" description="Polar residues" evidence="1">
    <location>
        <begin position="1"/>
        <end position="10"/>
    </location>
</feature>